<dbReference type="InterPro" id="IPR000719">
    <property type="entry name" value="Prot_kinase_dom"/>
</dbReference>
<sequence>MSNQNSQEKDEKKGYLSNDQEEYIAQEQQEVDFLNKLINENNIQYFIIQRLNLESLNRVYQGYKTPLQQYPDGKTPKLIFKLLRYHSDEEKEKVKKAIDIFDLFPEEEDTIIRVIDSFELMINDSNHIFLVSKFYEYSDLYEFFKVEDMGYYVSETEICYTTFQILRILLLLKRENVLHNDIKLENFIVMNKIPLKIGIIDFDFSEKIELYSVSSEGTPIYMAPEVINHEKHDFQSDIWSLGINLFLLMFKCFPFEMYKNSKEVVKFCLDNYELEQPYYRKIKSNAWNCISRMLEKDPNKRITVEEALKHPWFKYMTFPTEKSKRKAESIYLKSMQTVKDDDDEVKKSFVNTNKDKEHNKSKNKNKNKDKDDDKNDDDDDDN</sequence>
<feature type="domain" description="Protein kinase" evidence="2">
    <location>
        <begin position="45"/>
        <end position="313"/>
    </location>
</feature>
<dbReference type="Proteomes" id="UP001470230">
    <property type="component" value="Unassembled WGS sequence"/>
</dbReference>
<evidence type="ECO:0000259" key="2">
    <source>
        <dbReference type="PROSITE" id="PS50011"/>
    </source>
</evidence>
<organism evidence="3 4">
    <name type="scientific">Tritrichomonas musculus</name>
    <dbReference type="NCBI Taxonomy" id="1915356"/>
    <lineage>
        <taxon>Eukaryota</taxon>
        <taxon>Metamonada</taxon>
        <taxon>Parabasalia</taxon>
        <taxon>Tritrichomonadida</taxon>
        <taxon>Tritrichomonadidae</taxon>
        <taxon>Tritrichomonas</taxon>
    </lineage>
</organism>
<keyword evidence="4" id="KW-1185">Reference proteome</keyword>
<reference evidence="3 4" key="1">
    <citation type="submission" date="2024-04" db="EMBL/GenBank/DDBJ databases">
        <title>Tritrichomonas musculus Genome.</title>
        <authorList>
            <person name="Alves-Ferreira E."/>
            <person name="Grigg M."/>
            <person name="Lorenzi H."/>
            <person name="Galac M."/>
        </authorList>
    </citation>
    <scope>NUCLEOTIDE SEQUENCE [LARGE SCALE GENOMIC DNA]</scope>
    <source>
        <strain evidence="3 4">EAF2021</strain>
    </source>
</reference>
<dbReference type="InterPro" id="IPR008271">
    <property type="entry name" value="Ser/Thr_kinase_AS"/>
</dbReference>
<dbReference type="PROSITE" id="PS50011">
    <property type="entry name" value="PROTEIN_KINASE_DOM"/>
    <property type="match status" value="1"/>
</dbReference>
<dbReference type="Pfam" id="PF00069">
    <property type="entry name" value="Pkinase"/>
    <property type="match status" value="1"/>
</dbReference>
<dbReference type="Gene3D" id="1.10.510.10">
    <property type="entry name" value="Transferase(Phosphotransferase) domain 1"/>
    <property type="match status" value="1"/>
</dbReference>
<name>A0ABR2KVV9_9EUKA</name>
<feature type="compositionally biased region" description="Basic and acidic residues" evidence="1">
    <location>
        <begin position="353"/>
        <end position="373"/>
    </location>
</feature>
<dbReference type="EMBL" id="JAPFFF010000003">
    <property type="protein sequence ID" value="KAK8895183.1"/>
    <property type="molecule type" value="Genomic_DNA"/>
</dbReference>
<comment type="caution">
    <text evidence="3">The sequence shown here is derived from an EMBL/GenBank/DDBJ whole genome shotgun (WGS) entry which is preliminary data.</text>
</comment>
<dbReference type="SUPFAM" id="SSF56112">
    <property type="entry name" value="Protein kinase-like (PK-like)"/>
    <property type="match status" value="1"/>
</dbReference>
<feature type="region of interest" description="Disordered" evidence="1">
    <location>
        <begin position="338"/>
        <end position="382"/>
    </location>
</feature>
<dbReference type="PROSITE" id="PS00108">
    <property type="entry name" value="PROTEIN_KINASE_ST"/>
    <property type="match status" value="1"/>
</dbReference>
<gene>
    <name evidence="3" type="ORF">M9Y10_023625</name>
</gene>
<protein>
    <recommendedName>
        <fullName evidence="2">Protein kinase domain-containing protein</fullName>
    </recommendedName>
</protein>
<evidence type="ECO:0000313" key="4">
    <source>
        <dbReference type="Proteomes" id="UP001470230"/>
    </source>
</evidence>
<dbReference type="SMART" id="SM00220">
    <property type="entry name" value="S_TKc"/>
    <property type="match status" value="1"/>
</dbReference>
<dbReference type="InterPro" id="IPR011009">
    <property type="entry name" value="Kinase-like_dom_sf"/>
</dbReference>
<evidence type="ECO:0000256" key="1">
    <source>
        <dbReference type="SAM" id="MobiDB-lite"/>
    </source>
</evidence>
<proteinExistence type="predicted"/>
<accession>A0ABR2KVV9</accession>
<dbReference type="PANTHER" id="PTHR24347">
    <property type="entry name" value="SERINE/THREONINE-PROTEIN KINASE"/>
    <property type="match status" value="1"/>
</dbReference>
<evidence type="ECO:0000313" key="3">
    <source>
        <dbReference type="EMBL" id="KAK8895183.1"/>
    </source>
</evidence>